<keyword evidence="3" id="KW-1185">Reference proteome</keyword>
<proteinExistence type="predicted"/>
<evidence type="ECO:0000313" key="3">
    <source>
        <dbReference type="Proteomes" id="UP001187192"/>
    </source>
</evidence>
<accession>A0AA88A7F2</accession>
<feature type="compositionally biased region" description="Polar residues" evidence="1">
    <location>
        <begin position="9"/>
        <end position="19"/>
    </location>
</feature>
<feature type="region of interest" description="Disordered" evidence="1">
    <location>
        <begin position="1"/>
        <end position="42"/>
    </location>
</feature>
<protein>
    <submittedName>
        <fullName evidence="2">Uncharacterized protein</fullName>
    </submittedName>
</protein>
<reference evidence="2" key="1">
    <citation type="submission" date="2023-07" db="EMBL/GenBank/DDBJ databases">
        <title>draft genome sequence of fig (Ficus carica).</title>
        <authorList>
            <person name="Takahashi T."/>
            <person name="Nishimura K."/>
        </authorList>
    </citation>
    <scope>NUCLEOTIDE SEQUENCE</scope>
</reference>
<feature type="compositionally biased region" description="Low complexity" evidence="1">
    <location>
        <begin position="22"/>
        <end position="34"/>
    </location>
</feature>
<comment type="caution">
    <text evidence="2">The sequence shown here is derived from an EMBL/GenBank/DDBJ whole genome shotgun (WGS) entry which is preliminary data.</text>
</comment>
<sequence length="42" mass="4251">MAPDLSPKLPNSDTQTVVASQRGLGSRRALGGAAAKDDGLDL</sequence>
<dbReference type="EMBL" id="BTGU01000034">
    <property type="protein sequence ID" value="GMN50699.1"/>
    <property type="molecule type" value="Genomic_DNA"/>
</dbReference>
<dbReference type="AlphaFoldDB" id="A0AA88A7F2"/>
<dbReference type="Proteomes" id="UP001187192">
    <property type="component" value="Unassembled WGS sequence"/>
</dbReference>
<name>A0AA88A7F2_FICCA</name>
<gene>
    <name evidence="2" type="ORF">TIFTF001_019849</name>
</gene>
<evidence type="ECO:0000313" key="2">
    <source>
        <dbReference type="EMBL" id="GMN50699.1"/>
    </source>
</evidence>
<evidence type="ECO:0000256" key="1">
    <source>
        <dbReference type="SAM" id="MobiDB-lite"/>
    </source>
</evidence>
<organism evidence="2 3">
    <name type="scientific">Ficus carica</name>
    <name type="common">Common fig</name>
    <dbReference type="NCBI Taxonomy" id="3494"/>
    <lineage>
        <taxon>Eukaryota</taxon>
        <taxon>Viridiplantae</taxon>
        <taxon>Streptophyta</taxon>
        <taxon>Embryophyta</taxon>
        <taxon>Tracheophyta</taxon>
        <taxon>Spermatophyta</taxon>
        <taxon>Magnoliopsida</taxon>
        <taxon>eudicotyledons</taxon>
        <taxon>Gunneridae</taxon>
        <taxon>Pentapetalae</taxon>
        <taxon>rosids</taxon>
        <taxon>fabids</taxon>
        <taxon>Rosales</taxon>
        <taxon>Moraceae</taxon>
        <taxon>Ficeae</taxon>
        <taxon>Ficus</taxon>
    </lineage>
</organism>